<sequence>MHTQYVSPARDLRLTSFLDGLDPVDMLSGEPNLTVRELLIAVYRASTAPAAVRHPRPHCGGTHAEAAAPNEHRTGAQI</sequence>
<evidence type="ECO:0000313" key="3">
    <source>
        <dbReference type="Proteomes" id="UP000642284"/>
    </source>
</evidence>
<dbReference type="RefSeq" id="WP_187819862.1">
    <property type="nucleotide sequence ID" value="NZ_JACTVJ010000043.1"/>
</dbReference>
<protein>
    <submittedName>
        <fullName evidence="2">Uncharacterized protein</fullName>
    </submittedName>
</protein>
<reference evidence="2 3" key="1">
    <citation type="submission" date="2020-08" db="EMBL/GenBank/DDBJ databases">
        <title>Genemic of Streptomyces polyaspartic.</title>
        <authorList>
            <person name="Liu W."/>
        </authorList>
    </citation>
    <scope>NUCLEOTIDE SEQUENCE [LARGE SCALE GENOMIC DNA]</scope>
    <source>
        <strain evidence="2 3">TRM66268-LWL</strain>
    </source>
</reference>
<evidence type="ECO:0000313" key="2">
    <source>
        <dbReference type="EMBL" id="MBC9719459.1"/>
    </source>
</evidence>
<evidence type="ECO:0000256" key="1">
    <source>
        <dbReference type="SAM" id="MobiDB-lite"/>
    </source>
</evidence>
<dbReference type="Proteomes" id="UP000642284">
    <property type="component" value="Unassembled WGS sequence"/>
</dbReference>
<proteinExistence type="predicted"/>
<feature type="region of interest" description="Disordered" evidence="1">
    <location>
        <begin position="51"/>
        <end position="78"/>
    </location>
</feature>
<keyword evidence="3" id="KW-1185">Reference proteome</keyword>
<comment type="caution">
    <text evidence="2">The sequence shown here is derived from an EMBL/GenBank/DDBJ whole genome shotgun (WGS) entry which is preliminary data.</text>
</comment>
<dbReference type="EMBL" id="JACTVJ010000043">
    <property type="protein sequence ID" value="MBC9719459.1"/>
    <property type="molecule type" value="Genomic_DNA"/>
</dbReference>
<accession>A0ABR7SX47</accession>
<organism evidence="2 3">
    <name type="scientific">Streptomyces polyasparticus</name>
    <dbReference type="NCBI Taxonomy" id="2767826"/>
    <lineage>
        <taxon>Bacteria</taxon>
        <taxon>Bacillati</taxon>
        <taxon>Actinomycetota</taxon>
        <taxon>Actinomycetes</taxon>
        <taxon>Kitasatosporales</taxon>
        <taxon>Streptomycetaceae</taxon>
        <taxon>Streptomyces</taxon>
    </lineage>
</organism>
<name>A0ABR7SX47_9ACTN</name>
<gene>
    <name evidence="2" type="ORF">H9Y04_43830</name>
</gene>